<evidence type="ECO:0000259" key="1">
    <source>
        <dbReference type="Pfam" id="PF07833"/>
    </source>
</evidence>
<evidence type="ECO:0000313" key="3">
    <source>
        <dbReference type="Proteomes" id="UP000307943"/>
    </source>
</evidence>
<dbReference type="SUPFAM" id="SSF49299">
    <property type="entry name" value="PKD domain"/>
    <property type="match status" value="1"/>
</dbReference>
<dbReference type="Gene3D" id="3.30.457.10">
    <property type="entry name" value="Copper amine oxidase-like, N-terminal domain"/>
    <property type="match status" value="1"/>
</dbReference>
<sequence>MIVSVVPAWGAGTSSVSTTTVNIWLSLDEPVAYVDGKKIDLDTPGVLKDGNSRFVPLKFMGEQLGIGVKFNDKTKRTEIGTSRAKIEIDEVNKSVFINGVYLTFDSVARSFNGKLMVKESWLYDFLGAKYTFNADKKRLEVTFVKKPPSRVDEKGNSRPVARFTFGKPKYLIGEPVQYIDLSYDPDAEGLQYEWTGNEEAFFSPGKYLVTLKVKDGQGLVSDLYSRYIEVSDEIMHKSPMAFKLNTYPLQSLIPTNWIEVYAYFNDLPNFKKTVTEDRSRKLLVSDSPETFDEKGIFYADTVNGKARLYADHVNGMDEKVQFIIMATNSGTKPVTIKTTNKGEVYPSIYANLIGHEASVEFLLGDAPDSEIVVPAGQSRTYVQMPDFLPGQGVNVIYDVETDGPVEFAFMAMDASIETPISKYPLLYKQLPADQHIRGTFPITEKRWDIDASSFTTSTRLIFGDNEYDQWQVGTDPTRKKEVTDDGNYGVVYKIHSDKPRKMAILLQARGGPFKGPFKINGEFVLAPTSGVITAFETVQILARTTGNEPSLDIEFTPPAGSAFPINLIFYPLD</sequence>
<evidence type="ECO:0000313" key="2">
    <source>
        <dbReference type="EMBL" id="TNJ61071.1"/>
    </source>
</evidence>
<organism evidence="2 3">
    <name type="scientific">Paenibacillus hemerocallicola</name>
    <dbReference type="NCBI Taxonomy" id="1172614"/>
    <lineage>
        <taxon>Bacteria</taxon>
        <taxon>Bacillati</taxon>
        <taxon>Bacillota</taxon>
        <taxon>Bacilli</taxon>
        <taxon>Bacillales</taxon>
        <taxon>Paenibacillaceae</taxon>
        <taxon>Paenibacillus</taxon>
    </lineage>
</organism>
<name>A0A5C4SXY7_9BACL</name>
<dbReference type="OrthoDB" id="25008at2"/>
<keyword evidence="3" id="KW-1185">Reference proteome</keyword>
<dbReference type="Gene3D" id="2.60.40.10">
    <property type="entry name" value="Immunoglobulins"/>
    <property type="match status" value="1"/>
</dbReference>
<dbReference type="InterPro" id="IPR035986">
    <property type="entry name" value="PKD_dom_sf"/>
</dbReference>
<accession>A0A5C4SXY7</accession>
<feature type="domain" description="Copper amine oxidase-like N-terminal" evidence="1">
    <location>
        <begin position="33"/>
        <end position="139"/>
    </location>
</feature>
<dbReference type="InterPro" id="IPR036582">
    <property type="entry name" value="Mao_N_sf"/>
</dbReference>
<comment type="caution">
    <text evidence="2">The sequence shown here is derived from an EMBL/GenBank/DDBJ whole genome shotgun (WGS) entry which is preliminary data.</text>
</comment>
<gene>
    <name evidence="2" type="ORF">FE784_34870</name>
</gene>
<dbReference type="Proteomes" id="UP000307943">
    <property type="component" value="Unassembled WGS sequence"/>
</dbReference>
<proteinExistence type="predicted"/>
<dbReference type="EMBL" id="VDCQ01000077">
    <property type="protein sequence ID" value="TNJ61071.1"/>
    <property type="molecule type" value="Genomic_DNA"/>
</dbReference>
<dbReference type="InterPro" id="IPR012854">
    <property type="entry name" value="Cu_amine_oxidase-like_N"/>
</dbReference>
<dbReference type="AlphaFoldDB" id="A0A5C4SXY7"/>
<protein>
    <submittedName>
        <fullName evidence="2">Copper amine oxidase N-terminal domain-containing protein</fullName>
    </submittedName>
</protein>
<reference evidence="2 3" key="1">
    <citation type="submission" date="2019-05" db="EMBL/GenBank/DDBJ databases">
        <title>We sequenced the genome of Paenibacillus hemerocallicola KCTC 33185 for further insight into its adaptation and study the phylogeny of Paenibacillus.</title>
        <authorList>
            <person name="Narsing Rao M.P."/>
        </authorList>
    </citation>
    <scope>NUCLEOTIDE SEQUENCE [LARGE SCALE GENOMIC DNA]</scope>
    <source>
        <strain evidence="2 3">KCTC 33185</strain>
    </source>
</reference>
<dbReference type="Pfam" id="PF07833">
    <property type="entry name" value="Cu_amine_oxidN1"/>
    <property type="match status" value="1"/>
</dbReference>
<dbReference type="InterPro" id="IPR013783">
    <property type="entry name" value="Ig-like_fold"/>
</dbReference>
<dbReference type="SUPFAM" id="SSF55383">
    <property type="entry name" value="Copper amine oxidase, domain N"/>
    <property type="match status" value="1"/>
</dbReference>